<dbReference type="GO" id="GO:0052855">
    <property type="term" value="F:ADP-dependent NAD(P)H-hydrate dehydratase activity"/>
    <property type="evidence" value="ECO:0007669"/>
    <property type="project" value="UniProtKB-UniRule"/>
</dbReference>
<evidence type="ECO:0000256" key="1">
    <source>
        <dbReference type="ARBA" id="ARBA00022741"/>
    </source>
</evidence>
<dbReference type="InterPro" id="IPR017953">
    <property type="entry name" value="Carbohydrate_kinase_pred_CS"/>
</dbReference>
<feature type="binding site" evidence="6">
    <location>
        <position position="239"/>
    </location>
    <ligand>
        <name>AMP</name>
        <dbReference type="ChEBI" id="CHEBI:456215"/>
    </ligand>
</feature>
<dbReference type="CDD" id="cd01171">
    <property type="entry name" value="YXKO-related"/>
    <property type="match status" value="1"/>
</dbReference>
<evidence type="ECO:0000256" key="7">
    <source>
        <dbReference type="SAM" id="MobiDB-lite"/>
    </source>
</evidence>
<dbReference type="OrthoDB" id="9806925at2"/>
<dbReference type="SUPFAM" id="SSF53613">
    <property type="entry name" value="Ribokinase-like"/>
    <property type="match status" value="1"/>
</dbReference>
<comment type="subunit">
    <text evidence="6">Homotetramer.</text>
</comment>
<evidence type="ECO:0000256" key="6">
    <source>
        <dbReference type="HAMAP-Rule" id="MF_01965"/>
    </source>
</evidence>
<dbReference type="GO" id="GO:0005524">
    <property type="term" value="F:ATP binding"/>
    <property type="evidence" value="ECO:0007669"/>
    <property type="project" value="UniProtKB-KW"/>
</dbReference>
<evidence type="ECO:0000313" key="9">
    <source>
        <dbReference type="EMBL" id="TWT70878.1"/>
    </source>
</evidence>
<evidence type="ECO:0000256" key="5">
    <source>
        <dbReference type="ARBA" id="ARBA00023239"/>
    </source>
</evidence>
<comment type="catalytic activity">
    <reaction evidence="6">
        <text>(6S)-NADHX + ADP = AMP + phosphate + NADH + H(+)</text>
        <dbReference type="Rhea" id="RHEA:32223"/>
        <dbReference type="ChEBI" id="CHEBI:15378"/>
        <dbReference type="ChEBI" id="CHEBI:43474"/>
        <dbReference type="ChEBI" id="CHEBI:57945"/>
        <dbReference type="ChEBI" id="CHEBI:64074"/>
        <dbReference type="ChEBI" id="CHEBI:456215"/>
        <dbReference type="ChEBI" id="CHEBI:456216"/>
        <dbReference type="EC" id="4.2.1.136"/>
    </reaction>
</comment>
<keyword evidence="2 6" id="KW-0067">ATP-binding</keyword>
<feature type="binding site" evidence="6">
    <location>
        <begin position="211"/>
        <end position="215"/>
    </location>
    <ligand>
        <name>AMP</name>
        <dbReference type="ChEBI" id="CHEBI:456215"/>
    </ligand>
</feature>
<dbReference type="PROSITE" id="PS51383">
    <property type="entry name" value="YJEF_C_3"/>
    <property type="match status" value="1"/>
</dbReference>
<reference evidence="9 10" key="1">
    <citation type="submission" date="2019-02" db="EMBL/GenBank/DDBJ databases">
        <title>Deep-cultivation of Planctomycetes and their phenomic and genomic characterization uncovers novel biology.</title>
        <authorList>
            <person name="Wiegand S."/>
            <person name="Jogler M."/>
            <person name="Boedeker C."/>
            <person name="Pinto D."/>
            <person name="Vollmers J."/>
            <person name="Rivas-Marin E."/>
            <person name="Kohn T."/>
            <person name="Peeters S.H."/>
            <person name="Heuer A."/>
            <person name="Rast P."/>
            <person name="Oberbeckmann S."/>
            <person name="Bunk B."/>
            <person name="Jeske O."/>
            <person name="Meyerdierks A."/>
            <person name="Storesund J.E."/>
            <person name="Kallscheuer N."/>
            <person name="Luecker S."/>
            <person name="Lage O.M."/>
            <person name="Pohl T."/>
            <person name="Merkel B.J."/>
            <person name="Hornburger P."/>
            <person name="Mueller R.-W."/>
            <person name="Bruemmer F."/>
            <person name="Labrenz M."/>
            <person name="Spormann A.M."/>
            <person name="Op Den Camp H."/>
            <person name="Overmann J."/>
            <person name="Amann R."/>
            <person name="Jetten M.S.M."/>
            <person name="Mascher T."/>
            <person name="Medema M.H."/>
            <person name="Devos D.P."/>
            <person name="Kaster A.-K."/>
            <person name="Ovreas L."/>
            <person name="Rohde M."/>
            <person name="Galperin M.Y."/>
            <person name="Jogler C."/>
        </authorList>
    </citation>
    <scope>NUCLEOTIDE SEQUENCE [LARGE SCALE GENOMIC DNA]</scope>
    <source>
        <strain evidence="9 10">Pan14r</strain>
    </source>
</reference>
<dbReference type="HAMAP" id="MF_01965">
    <property type="entry name" value="NADHX_dehydratase"/>
    <property type="match status" value="1"/>
</dbReference>
<dbReference type="Proteomes" id="UP000317238">
    <property type="component" value="Unassembled WGS sequence"/>
</dbReference>
<dbReference type="NCBIfam" id="TIGR00196">
    <property type="entry name" value="yjeF_cterm"/>
    <property type="match status" value="1"/>
</dbReference>
<comment type="function">
    <text evidence="6">Catalyzes the dehydration of the S-form of NAD(P)HX at the expense of ADP, which is converted to AMP. Together with NAD(P)HX epimerase, which catalyzes the epimerization of the S- and R-forms, the enzyme allows the repair of both epimers of NAD(P)HX, a damaged form of NAD(P)H that is a result of enzymatic or heat-dependent hydration.</text>
</comment>
<feature type="binding site" evidence="6">
    <location>
        <position position="175"/>
    </location>
    <ligand>
        <name>(6S)-NADPHX</name>
        <dbReference type="ChEBI" id="CHEBI:64076"/>
    </ligand>
</feature>
<dbReference type="GO" id="GO:0052856">
    <property type="term" value="F:NAD(P)HX epimerase activity"/>
    <property type="evidence" value="ECO:0007669"/>
    <property type="project" value="TreeGrafter"/>
</dbReference>
<feature type="compositionally biased region" description="Pro residues" evidence="7">
    <location>
        <begin position="1"/>
        <end position="11"/>
    </location>
</feature>
<feature type="domain" description="YjeF C-terminal" evidence="8">
    <location>
        <begin position="3"/>
        <end position="305"/>
    </location>
</feature>
<comment type="cofactor">
    <cofactor evidence="6">
        <name>Mg(2+)</name>
        <dbReference type="ChEBI" id="CHEBI:18420"/>
    </cofactor>
</comment>
<protein>
    <recommendedName>
        <fullName evidence="6">ADP-dependent (S)-NAD(P)H-hydrate dehydratase</fullName>
        <ecNumber evidence="6">4.2.1.136</ecNumber>
    </recommendedName>
    <alternativeName>
        <fullName evidence="6">ADP-dependent NAD(P)HX dehydratase</fullName>
    </alternativeName>
</protein>
<dbReference type="AlphaFoldDB" id="A0A5C5Y7G0"/>
<feature type="binding site" evidence="6">
    <location>
        <position position="240"/>
    </location>
    <ligand>
        <name>(6S)-NADPHX</name>
        <dbReference type="ChEBI" id="CHEBI:64076"/>
    </ligand>
</feature>
<keyword evidence="5 6" id="KW-0456">Lyase</keyword>
<feature type="region of interest" description="Disordered" evidence="7">
    <location>
        <begin position="1"/>
        <end position="20"/>
    </location>
</feature>
<dbReference type="Gene3D" id="3.40.1190.20">
    <property type="match status" value="1"/>
</dbReference>
<dbReference type="GO" id="GO:0046496">
    <property type="term" value="P:nicotinamide nucleotide metabolic process"/>
    <property type="evidence" value="ECO:0007669"/>
    <property type="project" value="UniProtKB-UniRule"/>
</dbReference>
<accession>A0A5C5Y7G0</accession>
<evidence type="ECO:0000256" key="3">
    <source>
        <dbReference type="ARBA" id="ARBA00022857"/>
    </source>
</evidence>
<comment type="similarity">
    <text evidence="6">Belongs to the NnrD/CARKD family.</text>
</comment>
<dbReference type="RefSeq" id="WP_146439518.1">
    <property type="nucleotide sequence ID" value="NZ_SJPL01000001.1"/>
</dbReference>
<dbReference type="PANTHER" id="PTHR12592">
    <property type="entry name" value="ATP-DEPENDENT (S)-NAD(P)H-HYDRATE DEHYDRATASE FAMILY MEMBER"/>
    <property type="match status" value="1"/>
</dbReference>
<dbReference type="InterPro" id="IPR000631">
    <property type="entry name" value="CARKD"/>
</dbReference>
<keyword evidence="10" id="KW-1185">Reference proteome</keyword>
<proteinExistence type="inferred from homology"/>
<comment type="caution">
    <text evidence="6">Lacks conserved residue(s) required for the propagation of feature annotation.</text>
</comment>
<dbReference type="EMBL" id="SJPL01000001">
    <property type="protein sequence ID" value="TWT70878.1"/>
    <property type="molecule type" value="Genomic_DNA"/>
</dbReference>
<dbReference type="InterPro" id="IPR029056">
    <property type="entry name" value="Ribokinase-like"/>
</dbReference>
<dbReference type="PANTHER" id="PTHR12592:SF0">
    <property type="entry name" value="ATP-DEPENDENT (S)-NAD(P)H-HYDRATE DEHYDRATASE"/>
    <property type="match status" value="1"/>
</dbReference>
<dbReference type="PROSITE" id="PS01050">
    <property type="entry name" value="YJEF_C_2"/>
    <property type="match status" value="1"/>
</dbReference>
<dbReference type="Pfam" id="PF01256">
    <property type="entry name" value="Carb_kinase"/>
    <property type="match status" value="1"/>
</dbReference>
<keyword evidence="3 6" id="KW-0521">NADP</keyword>
<name>A0A5C5Y7G0_9PLAN</name>
<dbReference type="EC" id="4.2.1.136" evidence="6"/>
<comment type="caution">
    <text evidence="9">The sequence shown here is derived from an EMBL/GenBank/DDBJ whole genome shotgun (WGS) entry which is preliminary data.</text>
</comment>
<dbReference type="GO" id="GO:0110051">
    <property type="term" value="P:metabolite repair"/>
    <property type="evidence" value="ECO:0007669"/>
    <property type="project" value="TreeGrafter"/>
</dbReference>
<feature type="binding site" evidence="6">
    <location>
        <position position="116"/>
    </location>
    <ligand>
        <name>(6S)-NADPHX</name>
        <dbReference type="ChEBI" id="CHEBI:64076"/>
    </ligand>
</feature>
<keyword evidence="4 6" id="KW-0520">NAD</keyword>
<evidence type="ECO:0000313" key="10">
    <source>
        <dbReference type="Proteomes" id="UP000317238"/>
    </source>
</evidence>
<evidence type="ECO:0000256" key="2">
    <source>
        <dbReference type="ARBA" id="ARBA00022840"/>
    </source>
</evidence>
<evidence type="ECO:0000256" key="4">
    <source>
        <dbReference type="ARBA" id="ARBA00023027"/>
    </source>
</evidence>
<comment type="catalytic activity">
    <reaction evidence="6">
        <text>(6S)-NADPHX + ADP = AMP + phosphate + NADPH + H(+)</text>
        <dbReference type="Rhea" id="RHEA:32235"/>
        <dbReference type="ChEBI" id="CHEBI:15378"/>
        <dbReference type="ChEBI" id="CHEBI:43474"/>
        <dbReference type="ChEBI" id="CHEBI:57783"/>
        <dbReference type="ChEBI" id="CHEBI:64076"/>
        <dbReference type="ChEBI" id="CHEBI:456215"/>
        <dbReference type="ChEBI" id="CHEBI:456216"/>
        <dbReference type="EC" id="4.2.1.136"/>
    </reaction>
</comment>
<sequence length="305" mass="31212">MNHPAPPLPPRPTRKTDAHKGDFGKCLLVGGSRGMAGSIALSTLATLRTGSGLVTAAVPDGCLETVAVFHPCAMTVPLDDQGGQFGAQAAQQLAGFLQDDATGGDIKFDAIGCGPGMSTSLGSQRIVDLLWNQTTKVPRVFDADALNILSAKGWLNSTPSADALADVGPVVLTPHPGELQRLTGVSASDRQRQIDAAASIANRTGAVIVVKGGPTVVVGRAGRWTNTTGNPGMATAGCGDVLTGVITSLLGQRGDDGRRMSPWDAARLGVFLHGTAGDRAAERLGQAFMVATDVIDGLSDGPSDR</sequence>
<organism evidence="9 10">
    <name type="scientific">Crateriforma conspicua</name>
    <dbReference type="NCBI Taxonomy" id="2527996"/>
    <lineage>
        <taxon>Bacteria</taxon>
        <taxon>Pseudomonadati</taxon>
        <taxon>Planctomycetota</taxon>
        <taxon>Planctomycetia</taxon>
        <taxon>Planctomycetales</taxon>
        <taxon>Planctomycetaceae</taxon>
        <taxon>Crateriforma</taxon>
    </lineage>
</organism>
<evidence type="ECO:0000259" key="8">
    <source>
        <dbReference type="PROSITE" id="PS51383"/>
    </source>
</evidence>
<gene>
    <name evidence="6" type="primary">nnrD</name>
    <name evidence="9" type="ORF">Pan14r_31860</name>
</gene>
<keyword evidence="1 6" id="KW-0547">Nucleotide-binding</keyword>